<gene>
    <name evidence="1" type="ORF">MIZ03_3005</name>
</gene>
<protein>
    <recommendedName>
        <fullName evidence="3">Phosphoglycerate mutase</fullName>
    </recommendedName>
</protein>
<reference evidence="1 2" key="1">
    <citation type="journal article" date="2021" name="Microbiol. Spectr.">
        <title>A Single Bacterium Capable of Oxidation and Reduction of Iron at Circumneutral pH.</title>
        <authorList>
            <person name="Kato S."/>
            <person name="Ohkuma M."/>
        </authorList>
    </citation>
    <scope>NUCLEOTIDE SEQUENCE [LARGE SCALE GENOMIC DNA]</scope>
    <source>
        <strain evidence="1 2">MIZ03</strain>
    </source>
</reference>
<organism evidence="1 2">
    <name type="scientific">Rhodoferax lithotrophicus</name>
    <dbReference type="NCBI Taxonomy" id="2798804"/>
    <lineage>
        <taxon>Bacteria</taxon>
        <taxon>Pseudomonadati</taxon>
        <taxon>Pseudomonadota</taxon>
        <taxon>Betaproteobacteria</taxon>
        <taxon>Burkholderiales</taxon>
        <taxon>Comamonadaceae</taxon>
        <taxon>Rhodoferax</taxon>
    </lineage>
</organism>
<keyword evidence="2" id="KW-1185">Reference proteome</keyword>
<evidence type="ECO:0008006" key="3">
    <source>
        <dbReference type="Google" id="ProtNLM"/>
    </source>
</evidence>
<dbReference type="Proteomes" id="UP000824366">
    <property type="component" value="Chromosome"/>
</dbReference>
<name>A0ABM7MP54_9BURK</name>
<proteinExistence type="predicted"/>
<dbReference type="EMBL" id="AP024238">
    <property type="protein sequence ID" value="BCO28109.1"/>
    <property type="molecule type" value="Genomic_DNA"/>
</dbReference>
<dbReference type="RefSeq" id="WP_223904097.1">
    <property type="nucleotide sequence ID" value="NZ_AP024238.1"/>
</dbReference>
<accession>A0ABM7MP54</accession>
<evidence type="ECO:0000313" key="2">
    <source>
        <dbReference type="Proteomes" id="UP000824366"/>
    </source>
</evidence>
<sequence length="315" mass="35304">MHLLIPFAASHDENCLAILPSLNLPHLQKLLSRLTAQPLDAGDELSLSPPHERALARPLGLPVQDGQIPWAAWQAQKRPDLVPVHGGAWALVTLCNWQASAHQVTMSQIPMKDLNAAESDQFLSTMQPFFNEDGITLYPLEPGHWLAHGAVFAQLRSASPDRVLGRNLEPWMPQSTQANSLIRLMSEMQMLLYNHPTNTLREQRGALPVNAFWLSGTGEWPAPLRTTQALEPTVIPHLRDAALLENWRGWREAWHALDAREGLTLLQASARGEAVQLTLCGERHAQTWHSQPLTLRQKIKSFFGPQRIQDLLKQL</sequence>
<evidence type="ECO:0000313" key="1">
    <source>
        <dbReference type="EMBL" id="BCO28109.1"/>
    </source>
</evidence>